<evidence type="ECO:0000313" key="2">
    <source>
        <dbReference type="Proteomes" id="UP000000763"/>
    </source>
</evidence>
<reference evidence="2" key="2">
    <citation type="journal article" date="2008" name="Nucleic Acids Res.">
        <title>The rice annotation project database (RAP-DB): 2008 update.</title>
        <authorList>
            <consortium name="The rice annotation project (RAP)"/>
        </authorList>
    </citation>
    <scope>GENOME REANNOTATION</scope>
    <source>
        <strain evidence="2">cv. Nipponbare</strain>
    </source>
</reference>
<name>Q6K3F3_ORYSJ</name>
<sequence>MVSPPVYLGRYTALLALDPSRRLLKYVMVYAGWRCYYYSALRHIFVDFSLCYYVFKPFLYNRFEEGAELIDVCWMEIRCNIDSKMLSPNSTYAAFMVFKIAEGFYGLDTPLQEGTVSLGGRESRREVAFTSIDPRPPQGSAAYPQKRADGWMEVELGEFFNENGEDGEVGISLMSKGPNWKRGLIVLGIEIRLKEHGR</sequence>
<dbReference type="PANTHER" id="PTHR32278:SF111">
    <property type="entry name" value="F-BOX PROTEIN PP2-B12-RELATED"/>
    <property type="match status" value="1"/>
</dbReference>
<dbReference type="InterPro" id="IPR025886">
    <property type="entry name" value="PP2-like"/>
</dbReference>
<protein>
    <submittedName>
        <fullName evidence="1">F-box family protein-like</fullName>
    </submittedName>
</protein>
<dbReference type="EMBL" id="AP005691">
    <property type="protein sequence ID" value="BAD22387.1"/>
    <property type="molecule type" value="Genomic_DNA"/>
</dbReference>
<reference evidence="2" key="1">
    <citation type="journal article" date="2005" name="Nature">
        <title>The map-based sequence of the rice genome.</title>
        <authorList>
            <consortium name="International rice genome sequencing project (IRGSP)"/>
            <person name="Matsumoto T."/>
            <person name="Wu J."/>
            <person name="Kanamori H."/>
            <person name="Katayose Y."/>
            <person name="Fujisawa M."/>
            <person name="Namiki N."/>
            <person name="Mizuno H."/>
            <person name="Yamamoto K."/>
            <person name="Antonio B.A."/>
            <person name="Baba T."/>
            <person name="Sakata K."/>
            <person name="Nagamura Y."/>
            <person name="Aoki H."/>
            <person name="Arikawa K."/>
            <person name="Arita K."/>
            <person name="Bito T."/>
            <person name="Chiden Y."/>
            <person name="Fujitsuka N."/>
            <person name="Fukunaka R."/>
            <person name="Hamada M."/>
            <person name="Harada C."/>
            <person name="Hayashi A."/>
            <person name="Hijishita S."/>
            <person name="Honda M."/>
            <person name="Hosokawa S."/>
            <person name="Ichikawa Y."/>
            <person name="Idonuma A."/>
            <person name="Iijima M."/>
            <person name="Ikeda M."/>
            <person name="Ikeno M."/>
            <person name="Ito K."/>
            <person name="Ito S."/>
            <person name="Ito T."/>
            <person name="Ito Y."/>
            <person name="Ito Y."/>
            <person name="Iwabuchi A."/>
            <person name="Kamiya K."/>
            <person name="Karasawa W."/>
            <person name="Kurita K."/>
            <person name="Katagiri S."/>
            <person name="Kikuta A."/>
            <person name="Kobayashi H."/>
            <person name="Kobayashi N."/>
            <person name="Machita K."/>
            <person name="Maehara T."/>
            <person name="Masukawa M."/>
            <person name="Mizubayashi T."/>
            <person name="Mukai Y."/>
            <person name="Nagasaki H."/>
            <person name="Nagata Y."/>
            <person name="Naito S."/>
            <person name="Nakashima M."/>
            <person name="Nakama Y."/>
            <person name="Nakamichi Y."/>
            <person name="Nakamura M."/>
            <person name="Meguro A."/>
            <person name="Negishi M."/>
            <person name="Ohta I."/>
            <person name="Ohta T."/>
            <person name="Okamoto M."/>
            <person name="Ono N."/>
            <person name="Saji S."/>
            <person name="Sakaguchi M."/>
            <person name="Sakai K."/>
            <person name="Shibata M."/>
            <person name="Shimokawa T."/>
            <person name="Song J."/>
            <person name="Takazaki Y."/>
            <person name="Terasawa K."/>
            <person name="Tsugane M."/>
            <person name="Tsuji K."/>
            <person name="Ueda S."/>
            <person name="Waki K."/>
            <person name="Yamagata H."/>
            <person name="Yamamoto M."/>
            <person name="Yamamoto S."/>
            <person name="Yamane H."/>
            <person name="Yoshiki S."/>
            <person name="Yoshihara R."/>
            <person name="Yukawa K."/>
            <person name="Zhong H."/>
            <person name="Yano M."/>
            <person name="Yuan Q."/>
            <person name="Ouyang S."/>
            <person name="Liu J."/>
            <person name="Jones K.M."/>
            <person name="Gansberger K."/>
            <person name="Moffat K."/>
            <person name="Hill J."/>
            <person name="Bera J."/>
            <person name="Fadrosh D."/>
            <person name="Jin S."/>
            <person name="Johri S."/>
            <person name="Kim M."/>
            <person name="Overton L."/>
            <person name="Reardon M."/>
            <person name="Tsitrin T."/>
            <person name="Vuong H."/>
            <person name="Weaver B."/>
            <person name="Ciecko A."/>
            <person name="Tallon L."/>
            <person name="Jackson J."/>
            <person name="Pai G."/>
            <person name="Aken S.V."/>
            <person name="Utterback T."/>
            <person name="Reidmuller S."/>
            <person name="Feldblyum T."/>
            <person name="Hsiao J."/>
            <person name="Zismann V."/>
            <person name="Iobst S."/>
            <person name="de Vazeille A.R."/>
            <person name="Buell C.R."/>
            <person name="Ying K."/>
            <person name="Li Y."/>
            <person name="Lu T."/>
            <person name="Huang Y."/>
            <person name="Zhao Q."/>
            <person name="Feng Q."/>
            <person name="Zhang L."/>
            <person name="Zhu J."/>
            <person name="Weng Q."/>
            <person name="Mu J."/>
            <person name="Lu Y."/>
            <person name="Fan D."/>
            <person name="Liu Y."/>
            <person name="Guan J."/>
            <person name="Zhang Y."/>
            <person name="Yu S."/>
            <person name="Liu X."/>
            <person name="Zhang Y."/>
            <person name="Hong G."/>
            <person name="Han B."/>
            <person name="Choisne N."/>
            <person name="Demange N."/>
            <person name="Orjeda G."/>
            <person name="Samain S."/>
            <person name="Cattolico L."/>
            <person name="Pelletier E."/>
            <person name="Couloux A."/>
            <person name="Segurens B."/>
            <person name="Wincker P."/>
            <person name="D'Hont A."/>
            <person name="Scarpelli C."/>
            <person name="Weissenbach J."/>
            <person name="Salanoubat M."/>
            <person name="Quetier F."/>
            <person name="Yu Y."/>
            <person name="Kim H.R."/>
            <person name="Rambo T."/>
            <person name="Currie J."/>
            <person name="Collura K."/>
            <person name="Luo M."/>
            <person name="Yang T."/>
            <person name="Ammiraju J.S.S."/>
            <person name="Engler F."/>
            <person name="Soderlund C."/>
            <person name="Wing R.A."/>
            <person name="Palmer L.E."/>
            <person name="de la Bastide M."/>
            <person name="Spiegel L."/>
            <person name="Nascimento L."/>
            <person name="Zutavern T."/>
            <person name="O'Shaughnessy A."/>
            <person name="Dike S."/>
            <person name="Dedhia N."/>
            <person name="Preston R."/>
            <person name="Balija V."/>
            <person name="McCombie W.R."/>
            <person name="Chow T."/>
            <person name="Chen H."/>
            <person name="Chung M."/>
            <person name="Chen C."/>
            <person name="Shaw J."/>
            <person name="Wu H."/>
            <person name="Hsiao K."/>
            <person name="Chao Y."/>
            <person name="Chu M."/>
            <person name="Cheng C."/>
            <person name="Hour A."/>
            <person name="Lee P."/>
            <person name="Lin S."/>
            <person name="Lin Y."/>
            <person name="Liou J."/>
            <person name="Liu S."/>
            <person name="Hsing Y."/>
            <person name="Raghuvanshi S."/>
            <person name="Mohanty A."/>
            <person name="Bharti A.K."/>
            <person name="Gaur A."/>
            <person name="Gupta V."/>
            <person name="Kumar D."/>
            <person name="Ravi V."/>
            <person name="Vij S."/>
            <person name="Kapur A."/>
            <person name="Khurana P."/>
            <person name="Khurana P."/>
            <person name="Khurana J.P."/>
            <person name="Tyagi A.K."/>
            <person name="Gaikwad K."/>
            <person name="Singh A."/>
            <person name="Dalal V."/>
            <person name="Srivastava S."/>
            <person name="Dixit A."/>
            <person name="Pal A.K."/>
            <person name="Ghazi I.A."/>
            <person name="Yadav M."/>
            <person name="Pandit A."/>
            <person name="Bhargava A."/>
            <person name="Sureshbabu K."/>
            <person name="Batra K."/>
            <person name="Sharma T.R."/>
            <person name="Mohapatra T."/>
            <person name="Singh N.K."/>
            <person name="Messing J."/>
            <person name="Nelson A.B."/>
            <person name="Fuks G."/>
            <person name="Kavchok S."/>
            <person name="Keizer G."/>
            <person name="Linton E."/>
            <person name="Llaca V."/>
            <person name="Song R."/>
            <person name="Tanyolac B."/>
            <person name="Young S."/>
            <person name="Ho-Il K."/>
            <person name="Hahn J.H."/>
            <person name="Sangsakoo G."/>
            <person name="Vanavichit A."/>
            <person name="de Mattos Luiz.A.T."/>
            <person name="Zimmer P.D."/>
            <person name="Malone G."/>
            <person name="Dellagostin O."/>
            <person name="de Oliveira A.C."/>
            <person name="Bevan M."/>
            <person name="Bancroft I."/>
            <person name="Minx P."/>
            <person name="Cordum H."/>
            <person name="Wilson R."/>
            <person name="Cheng Z."/>
            <person name="Jin W."/>
            <person name="Jiang J."/>
            <person name="Leong S.A."/>
            <person name="Iwama H."/>
            <person name="Gojobori T."/>
            <person name="Itoh T."/>
            <person name="Niimura Y."/>
            <person name="Fujii Y."/>
            <person name="Habara T."/>
            <person name="Sakai H."/>
            <person name="Sato Y."/>
            <person name="Wilson G."/>
            <person name="Kumar K."/>
            <person name="McCouch S."/>
            <person name="Juretic N."/>
            <person name="Hoen D."/>
            <person name="Wright S."/>
            <person name="Bruskiewich R."/>
            <person name="Bureau T."/>
            <person name="Miyao A."/>
            <person name="Hirochika H."/>
            <person name="Nishikawa T."/>
            <person name="Kadowaki K."/>
            <person name="Sugiura M."/>
            <person name="Burr B."/>
            <person name="Sasaki T."/>
        </authorList>
    </citation>
    <scope>NUCLEOTIDE SEQUENCE [LARGE SCALE GENOMIC DNA]</scope>
    <source>
        <strain evidence="2">cv. Nipponbare</strain>
    </source>
</reference>
<dbReference type="PANTHER" id="PTHR32278">
    <property type="entry name" value="F-BOX DOMAIN-CONTAINING PROTEIN"/>
    <property type="match status" value="1"/>
</dbReference>
<gene>
    <name evidence="1" type="primary">OSJNBa0053L11.18</name>
</gene>
<dbReference type="Proteomes" id="UP000000763">
    <property type="component" value="Chromosome 2"/>
</dbReference>
<proteinExistence type="predicted"/>
<organism evidence="1 2">
    <name type="scientific">Oryza sativa subsp. japonica</name>
    <name type="common">Rice</name>
    <dbReference type="NCBI Taxonomy" id="39947"/>
    <lineage>
        <taxon>Eukaryota</taxon>
        <taxon>Viridiplantae</taxon>
        <taxon>Streptophyta</taxon>
        <taxon>Embryophyta</taxon>
        <taxon>Tracheophyta</taxon>
        <taxon>Spermatophyta</taxon>
        <taxon>Magnoliopsida</taxon>
        <taxon>Liliopsida</taxon>
        <taxon>Poales</taxon>
        <taxon>Poaceae</taxon>
        <taxon>BOP clade</taxon>
        <taxon>Oryzoideae</taxon>
        <taxon>Oryzeae</taxon>
        <taxon>Oryzinae</taxon>
        <taxon>Oryza</taxon>
        <taxon>Oryza sativa</taxon>
    </lineage>
</organism>
<dbReference type="Pfam" id="PF14299">
    <property type="entry name" value="PP2"/>
    <property type="match status" value="1"/>
</dbReference>
<evidence type="ECO:0000313" key="1">
    <source>
        <dbReference type="EMBL" id="BAD22387.1"/>
    </source>
</evidence>
<dbReference type="AlphaFoldDB" id="Q6K3F3"/>
<accession>Q6K3F3</accession>